<evidence type="ECO:0000313" key="2">
    <source>
        <dbReference type="Proteomes" id="UP000823773"/>
    </source>
</evidence>
<sequence>MDGCVDGVVVEGSVVDGVAVDGCVVVDGVVDGSVVVAGGVAVSVVVSFVPGFKNITAKMMITAATTRPIAVFRFILAPPVYFLTLIYRARRVVFNSKGTVVLAVGCLTVLSTCTPE</sequence>
<keyword evidence="2" id="KW-1185">Reference proteome</keyword>
<comment type="caution">
    <text evidence="1">The sequence shown here is derived from an EMBL/GenBank/DDBJ whole genome shotgun (WGS) entry which is preliminary data.</text>
</comment>
<accession>A0ACC5T7N7</accession>
<proteinExistence type="predicted"/>
<reference evidence="1" key="1">
    <citation type="submission" date="2021-03" db="EMBL/GenBank/DDBJ databases">
        <title>Genomic Encyclopedia of Type Strains, Phase IV (KMG-IV): sequencing the most valuable type-strain genomes for metagenomic binning, comparative biology and taxonomic classification.</title>
        <authorList>
            <person name="Goeker M."/>
        </authorList>
    </citation>
    <scope>NUCLEOTIDE SEQUENCE</scope>
    <source>
        <strain evidence="1">DSM 18131</strain>
    </source>
</reference>
<evidence type="ECO:0000313" key="1">
    <source>
        <dbReference type="EMBL" id="MBP1876659.1"/>
    </source>
</evidence>
<organism evidence="1 2">
    <name type="scientific">Ensifer adhaerens</name>
    <name type="common">Sinorhizobium morelense</name>
    <dbReference type="NCBI Taxonomy" id="106592"/>
    <lineage>
        <taxon>Bacteria</taxon>
        <taxon>Pseudomonadati</taxon>
        <taxon>Pseudomonadota</taxon>
        <taxon>Alphaproteobacteria</taxon>
        <taxon>Hyphomicrobiales</taxon>
        <taxon>Rhizobiaceae</taxon>
        <taxon>Sinorhizobium/Ensifer group</taxon>
        <taxon>Ensifer</taxon>
    </lineage>
</organism>
<dbReference type="EMBL" id="JAGGJR010000020">
    <property type="protein sequence ID" value="MBP1876659.1"/>
    <property type="molecule type" value="Genomic_DNA"/>
</dbReference>
<dbReference type="Proteomes" id="UP000823773">
    <property type="component" value="Unassembled WGS sequence"/>
</dbReference>
<name>A0ACC5T7N7_ENSAD</name>
<gene>
    <name evidence="1" type="ORF">J2Z19_006411</name>
</gene>
<protein>
    <submittedName>
        <fullName evidence="1">Uncharacterized protein</fullName>
    </submittedName>
</protein>